<evidence type="ECO:0000256" key="1">
    <source>
        <dbReference type="SAM" id="MobiDB-lite"/>
    </source>
</evidence>
<dbReference type="AlphaFoldDB" id="A0A1Y2M5W7"/>
<name>A0A1Y2M5W7_EPING</name>
<evidence type="ECO:0000313" key="2">
    <source>
        <dbReference type="EMBL" id="OSS51480.1"/>
    </source>
</evidence>
<dbReference type="EMBL" id="KZ107840">
    <property type="protein sequence ID" value="OSS51480.1"/>
    <property type="molecule type" value="Genomic_DNA"/>
</dbReference>
<feature type="compositionally biased region" description="Basic and acidic residues" evidence="1">
    <location>
        <begin position="61"/>
        <end position="79"/>
    </location>
</feature>
<proteinExistence type="predicted"/>
<evidence type="ECO:0000313" key="3">
    <source>
        <dbReference type="Proteomes" id="UP000193240"/>
    </source>
</evidence>
<gene>
    <name evidence="2" type="ORF">B5807_03622</name>
</gene>
<sequence length="192" mass="21297">MEIIPSVECEVVNHGRGTDDAIESGGNDDDVSLLDLSNDVFTSVEGEGVKFGRSTDGAIESEDRHRHNQDRTYEADRPTAGETKSAPRFAKMHGEAPLRLAEFCFGMIGRADFEWIKSNVAINAWLPQASYPCGNFLAPLASNFSSHDQLSVLLWQATEGPRVPYEACDKPFVLLSCLQHSRTFDLCTEYQH</sequence>
<dbReference type="InParanoid" id="A0A1Y2M5W7"/>
<keyword evidence="3" id="KW-1185">Reference proteome</keyword>
<feature type="region of interest" description="Disordered" evidence="1">
    <location>
        <begin position="52"/>
        <end position="86"/>
    </location>
</feature>
<organism evidence="2 3">
    <name type="scientific">Epicoccum nigrum</name>
    <name type="common">Soil fungus</name>
    <name type="synonym">Epicoccum purpurascens</name>
    <dbReference type="NCBI Taxonomy" id="105696"/>
    <lineage>
        <taxon>Eukaryota</taxon>
        <taxon>Fungi</taxon>
        <taxon>Dikarya</taxon>
        <taxon>Ascomycota</taxon>
        <taxon>Pezizomycotina</taxon>
        <taxon>Dothideomycetes</taxon>
        <taxon>Pleosporomycetidae</taxon>
        <taxon>Pleosporales</taxon>
        <taxon>Pleosporineae</taxon>
        <taxon>Didymellaceae</taxon>
        <taxon>Epicoccum</taxon>
    </lineage>
</organism>
<accession>A0A1Y2M5W7</accession>
<protein>
    <submittedName>
        <fullName evidence="2">Uncharacterized protein</fullName>
    </submittedName>
</protein>
<reference evidence="2 3" key="1">
    <citation type="journal article" date="2017" name="Genome Announc.">
        <title>Genome sequence of the saprophytic ascomycete Epicoccum nigrum ICMP 19927 strain isolated from New Zealand.</title>
        <authorList>
            <person name="Fokin M."/>
            <person name="Fleetwood D."/>
            <person name="Weir B.S."/>
            <person name="Villas-Boas S.G."/>
        </authorList>
    </citation>
    <scope>NUCLEOTIDE SEQUENCE [LARGE SCALE GENOMIC DNA]</scope>
    <source>
        <strain evidence="2 3">ICMP 19927</strain>
    </source>
</reference>
<dbReference type="Proteomes" id="UP000193240">
    <property type="component" value="Unassembled WGS sequence"/>
</dbReference>
<dbReference type="STRING" id="105696.A0A1Y2M5W7"/>